<feature type="non-terminal residue" evidence="1">
    <location>
        <position position="1"/>
    </location>
</feature>
<gene>
    <name evidence="1" type="ORF">S01H4_32725</name>
</gene>
<proteinExistence type="predicted"/>
<evidence type="ECO:0000313" key="1">
    <source>
        <dbReference type="EMBL" id="GAG75242.1"/>
    </source>
</evidence>
<protein>
    <recommendedName>
        <fullName evidence="2">DUF4145 domain-containing protein</fullName>
    </recommendedName>
</protein>
<sequence>DIVNLNYICAYCEKFHRFFAIKMGKGLKTIEKVGQFPAWDINIEKTLKKILKGYSEYYKKGKTCEFHSYGIGAFVYYRRIIEDIIGQLLESIPDLISGEELEKYQVALEEVRKTKTATKKIALVKDLLPLILKPEQFNPLKTLHDALSKGLHGRTDAECLEDAESIRTSLVFLVDAVLSQKKGQQKYTESMKKILEKQRKKIKKDEDRNSLDDKFIAKRKE</sequence>
<accession>X1B1M4</accession>
<dbReference type="EMBL" id="BART01017145">
    <property type="protein sequence ID" value="GAG75242.1"/>
    <property type="molecule type" value="Genomic_DNA"/>
</dbReference>
<organism evidence="1">
    <name type="scientific">marine sediment metagenome</name>
    <dbReference type="NCBI Taxonomy" id="412755"/>
    <lineage>
        <taxon>unclassified sequences</taxon>
        <taxon>metagenomes</taxon>
        <taxon>ecological metagenomes</taxon>
    </lineage>
</organism>
<reference evidence="1" key="1">
    <citation type="journal article" date="2014" name="Front. Microbiol.">
        <title>High frequency of phylogenetically diverse reductive dehalogenase-homologous genes in deep subseafloor sedimentary metagenomes.</title>
        <authorList>
            <person name="Kawai M."/>
            <person name="Futagami T."/>
            <person name="Toyoda A."/>
            <person name="Takaki Y."/>
            <person name="Nishi S."/>
            <person name="Hori S."/>
            <person name="Arai W."/>
            <person name="Tsubouchi T."/>
            <person name="Morono Y."/>
            <person name="Uchiyama I."/>
            <person name="Ito T."/>
            <person name="Fujiyama A."/>
            <person name="Inagaki F."/>
            <person name="Takami H."/>
        </authorList>
    </citation>
    <scope>NUCLEOTIDE SEQUENCE</scope>
    <source>
        <strain evidence="1">Expedition CK06-06</strain>
    </source>
</reference>
<evidence type="ECO:0008006" key="2">
    <source>
        <dbReference type="Google" id="ProtNLM"/>
    </source>
</evidence>
<name>X1B1M4_9ZZZZ</name>
<comment type="caution">
    <text evidence="1">The sequence shown here is derived from an EMBL/GenBank/DDBJ whole genome shotgun (WGS) entry which is preliminary data.</text>
</comment>
<dbReference type="AlphaFoldDB" id="X1B1M4"/>